<dbReference type="SUPFAM" id="SSF54001">
    <property type="entry name" value="Cysteine proteinases"/>
    <property type="match status" value="1"/>
</dbReference>
<dbReference type="InterPro" id="IPR050185">
    <property type="entry name" value="Ub_carboxyl-term_hydrolase"/>
</dbReference>
<dbReference type="GO" id="GO:0005681">
    <property type="term" value="C:spliceosomal complex"/>
    <property type="evidence" value="ECO:0007669"/>
    <property type="project" value="UniProtKB-KW"/>
</dbReference>
<dbReference type="CDD" id="cd02669">
    <property type="entry name" value="Peptidase_C19M"/>
    <property type="match status" value="1"/>
</dbReference>
<evidence type="ECO:0000256" key="1">
    <source>
        <dbReference type="ARBA" id="ARBA00004123"/>
    </source>
</evidence>
<dbReference type="Gene3D" id="3.90.70.10">
    <property type="entry name" value="Cysteine proteinases"/>
    <property type="match status" value="1"/>
</dbReference>
<dbReference type="OrthoDB" id="10263353at2759"/>
<gene>
    <name evidence="12" type="ORF">KFE25_001629</name>
</gene>
<evidence type="ECO:0000256" key="8">
    <source>
        <dbReference type="ARBA" id="ARBA00023242"/>
    </source>
</evidence>
<dbReference type="GO" id="GO:0000245">
    <property type="term" value="P:spliceosomal complex assembly"/>
    <property type="evidence" value="ECO:0007669"/>
    <property type="project" value="InterPro"/>
</dbReference>
<dbReference type="Proteomes" id="UP000751190">
    <property type="component" value="Unassembled WGS sequence"/>
</dbReference>
<dbReference type="Gene3D" id="3.30.40.10">
    <property type="entry name" value="Zinc/RING finger domain, C3HC4 (zinc finger)"/>
    <property type="match status" value="1"/>
</dbReference>
<dbReference type="PROSITE" id="PS50271">
    <property type="entry name" value="ZF_UBP"/>
    <property type="match status" value="1"/>
</dbReference>
<keyword evidence="4" id="KW-0747">Spliceosome</keyword>
<keyword evidence="2" id="KW-0507">mRNA processing</keyword>
<dbReference type="GO" id="GO:0008270">
    <property type="term" value="F:zinc ion binding"/>
    <property type="evidence" value="ECO:0007669"/>
    <property type="project" value="UniProtKB-KW"/>
</dbReference>
<evidence type="ECO:0000259" key="11">
    <source>
        <dbReference type="PROSITE" id="PS50271"/>
    </source>
</evidence>
<dbReference type="GO" id="GO:0004843">
    <property type="term" value="F:cysteine-type deubiquitinase activity"/>
    <property type="evidence" value="ECO:0007669"/>
    <property type="project" value="InterPro"/>
</dbReference>
<evidence type="ECO:0000313" key="12">
    <source>
        <dbReference type="EMBL" id="KAG8462856.1"/>
    </source>
</evidence>
<dbReference type="GO" id="GO:0016579">
    <property type="term" value="P:protein deubiquitination"/>
    <property type="evidence" value="ECO:0007669"/>
    <property type="project" value="InterPro"/>
</dbReference>
<sequence>MKREPDEEDAKPGSTALPQLCPYLDTVNRSALDFDFEKACCVTGNNFNVYACLVCGRYYQGRGRSTPAYLHSLQEDHHVVMNLHTGRIYSLPDGYEVIDASLRDIRDMLNPTFTERMVASLDREISFARGIDGGDYLPGAIGLNNIRGTDFVNVIVQCLVRIAPLRDFFLIPGNYASAHSPLVQQFGMLVRKIWSPYNFKGQVSPHELMQAVTHASAKRFAIGKQSDALDFLSWLLNQLHADLGGTARRGSSIIHRVFQGEVLIRHHARQKKRRAPASAADEYEGTAAAAAAAAAGANGGAADAAGADDTRDTWTVTETVSPFLFLTLDVPPMPLFRDALDRNIIPQVPLTSCMAKFNGSSFQELMSGDRRQFSIQKWPPYLIVHIKRFSKNTQQLVEKNHTIVNCPIKNLDLAPFCTRPADDAPADDERAKFDLVCSAQHDGKPADGSYKAHVHFSANDTWYEMQDLHVQQIHPQLISVSESYIQVYRRRAD</sequence>
<keyword evidence="7" id="KW-0508">mRNA splicing</keyword>
<dbReference type="Pfam" id="PF02148">
    <property type="entry name" value="zf-UBP"/>
    <property type="match status" value="1"/>
</dbReference>
<evidence type="ECO:0000256" key="5">
    <source>
        <dbReference type="ARBA" id="ARBA00022771"/>
    </source>
</evidence>
<dbReference type="OMA" id="QLRRFKC"/>
<evidence type="ECO:0000256" key="7">
    <source>
        <dbReference type="ARBA" id="ARBA00023187"/>
    </source>
</evidence>
<accession>A0A8J5XCA6</accession>
<evidence type="ECO:0000259" key="10">
    <source>
        <dbReference type="PROSITE" id="PS50235"/>
    </source>
</evidence>
<dbReference type="InterPro" id="IPR033809">
    <property type="entry name" value="USP39"/>
</dbReference>
<organism evidence="12 13">
    <name type="scientific">Diacronema lutheri</name>
    <name type="common">Unicellular marine alga</name>
    <name type="synonym">Monochrysis lutheri</name>
    <dbReference type="NCBI Taxonomy" id="2081491"/>
    <lineage>
        <taxon>Eukaryota</taxon>
        <taxon>Haptista</taxon>
        <taxon>Haptophyta</taxon>
        <taxon>Pavlovophyceae</taxon>
        <taxon>Pavlovales</taxon>
        <taxon>Pavlovaceae</taxon>
        <taxon>Diacronema</taxon>
    </lineage>
</organism>
<dbReference type="InterPro" id="IPR013083">
    <property type="entry name" value="Znf_RING/FYVE/PHD"/>
</dbReference>
<dbReference type="SUPFAM" id="SSF57850">
    <property type="entry name" value="RING/U-box"/>
    <property type="match status" value="1"/>
</dbReference>
<dbReference type="InterPro" id="IPR038765">
    <property type="entry name" value="Papain-like_cys_pep_sf"/>
</dbReference>
<keyword evidence="13" id="KW-1185">Reference proteome</keyword>
<dbReference type="PROSITE" id="PS50235">
    <property type="entry name" value="USP_3"/>
    <property type="match status" value="1"/>
</dbReference>
<evidence type="ECO:0008006" key="14">
    <source>
        <dbReference type="Google" id="ProtNLM"/>
    </source>
</evidence>
<dbReference type="SMART" id="SM00290">
    <property type="entry name" value="ZnF_UBP"/>
    <property type="match status" value="1"/>
</dbReference>
<feature type="domain" description="USP" evidence="10">
    <location>
        <begin position="141"/>
        <end position="491"/>
    </location>
</feature>
<dbReference type="PANTHER" id="PTHR21646">
    <property type="entry name" value="UBIQUITIN CARBOXYL-TERMINAL HYDROLASE"/>
    <property type="match status" value="1"/>
</dbReference>
<dbReference type="AlphaFoldDB" id="A0A8J5XCA6"/>
<protein>
    <recommendedName>
        <fullName evidence="14">Ubiquitinyl hydrolase 1</fullName>
    </recommendedName>
</protein>
<evidence type="ECO:0000313" key="13">
    <source>
        <dbReference type="Proteomes" id="UP000751190"/>
    </source>
</evidence>
<evidence type="ECO:0000256" key="2">
    <source>
        <dbReference type="ARBA" id="ARBA00022664"/>
    </source>
</evidence>
<dbReference type="InterPro" id="IPR001607">
    <property type="entry name" value="Znf_UBP"/>
</dbReference>
<evidence type="ECO:0000256" key="9">
    <source>
        <dbReference type="PROSITE-ProRule" id="PRU00502"/>
    </source>
</evidence>
<evidence type="ECO:0000256" key="4">
    <source>
        <dbReference type="ARBA" id="ARBA00022728"/>
    </source>
</evidence>
<keyword evidence="8" id="KW-0539">Nucleus</keyword>
<comment type="subcellular location">
    <subcellularLocation>
        <location evidence="1">Nucleus</location>
    </subcellularLocation>
</comment>
<dbReference type="PANTHER" id="PTHR21646:SF16">
    <property type="entry name" value="U4_U6.U5 TRI-SNRNP-ASSOCIATED PROTEIN 2"/>
    <property type="match status" value="1"/>
</dbReference>
<name>A0A8J5XCA6_DIALT</name>
<keyword evidence="3" id="KW-0479">Metal-binding</keyword>
<dbReference type="EMBL" id="JAGTXO010000018">
    <property type="protein sequence ID" value="KAG8462856.1"/>
    <property type="molecule type" value="Genomic_DNA"/>
</dbReference>
<keyword evidence="6" id="KW-0862">Zinc</keyword>
<dbReference type="InterPro" id="IPR028889">
    <property type="entry name" value="USP"/>
</dbReference>
<evidence type="ECO:0000256" key="3">
    <source>
        <dbReference type="ARBA" id="ARBA00022723"/>
    </source>
</evidence>
<evidence type="ECO:0000256" key="6">
    <source>
        <dbReference type="ARBA" id="ARBA00022833"/>
    </source>
</evidence>
<proteinExistence type="predicted"/>
<keyword evidence="5 9" id="KW-0863">Zinc-finger</keyword>
<reference evidence="12" key="1">
    <citation type="submission" date="2021-05" db="EMBL/GenBank/DDBJ databases">
        <title>The genome of the haptophyte Pavlova lutheri (Diacronema luteri, Pavlovales) - a model for lipid biosynthesis in eukaryotic algae.</title>
        <authorList>
            <person name="Hulatt C.J."/>
            <person name="Posewitz M.C."/>
        </authorList>
    </citation>
    <scope>NUCLEOTIDE SEQUENCE</scope>
    <source>
        <strain evidence="12">NIVA-4/92</strain>
    </source>
</reference>
<dbReference type="Pfam" id="PF00443">
    <property type="entry name" value="UCH"/>
    <property type="match status" value="1"/>
</dbReference>
<comment type="caution">
    <text evidence="12">The sequence shown here is derived from an EMBL/GenBank/DDBJ whole genome shotgun (WGS) entry which is preliminary data.</text>
</comment>
<feature type="domain" description="UBP-type" evidence="11">
    <location>
        <begin position="19"/>
        <end position="116"/>
    </location>
</feature>
<dbReference type="InterPro" id="IPR001394">
    <property type="entry name" value="Peptidase_C19_UCH"/>
</dbReference>